<dbReference type="RefSeq" id="WP_041629890.1">
    <property type="nucleotide sequence ID" value="NZ_FAUH01000023.1"/>
</dbReference>
<keyword evidence="3" id="KW-1185">Reference proteome</keyword>
<feature type="region of interest" description="Disordered" evidence="1">
    <location>
        <begin position="34"/>
        <end position="59"/>
    </location>
</feature>
<evidence type="ECO:0000313" key="3">
    <source>
        <dbReference type="Proteomes" id="UP000182498"/>
    </source>
</evidence>
<accession>A0A0X2NRM3</accession>
<dbReference type="Proteomes" id="UP000182498">
    <property type="component" value="Unassembled WGS sequence"/>
</dbReference>
<evidence type="ECO:0000256" key="1">
    <source>
        <dbReference type="SAM" id="MobiDB-lite"/>
    </source>
</evidence>
<proteinExistence type="predicted"/>
<protein>
    <submittedName>
        <fullName evidence="2">Uncharacterized protein</fullName>
    </submittedName>
</protein>
<evidence type="ECO:0000313" key="2">
    <source>
        <dbReference type="EMBL" id="CUU67400.1"/>
    </source>
</evidence>
<sequence length="88" mass="9745">MDTTAHTLFSLITSPTLPEDFSENLDAAILRERAADRDMDTGPDRTPAQEELTTVSGMTAGQEHAFELFLLRPSTRRRREEPPDSAAA</sequence>
<feature type="compositionally biased region" description="Basic and acidic residues" evidence="1">
    <location>
        <begin position="34"/>
        <end position="43"/>
    </location>
</feature>
<dbReference type="EMBL" id="FAUH01000023">
    <property type="protein sequence ID" value="CUU67400.1"/>
    <property type="molecule type" value="Genomic_DNA"/>
</dbReference>
<dbReference type="AlphaFoldDB" id="A0A0X2NRM3"/>
<reference evidence="3" key="1">
    <citation type="submission" date="2015-11" db="EMBL/GenBank/DDBJ databases">
        <authorList>
            <person name="Dugat-Bony E."/>
        </authorList>
    </citation>
    <scope>NUCLEOTIDE SEQUENCE [LARGE SCALE GENOMIC DNA]</scope>
    <source>
        <strain evidence="3">Mu292</strain>
    </source>
</reference>
<gene>
    <name evidence="2" type="ORF">CVAR292_02762</name>
</gene>
<organism evidence="2 3">
    <name type="scientific">Corynebacterium variabile</name>
    <dbReference type="NCBI Taxonomy" id="1727"/>
    <lineage>
        <taxon>Bacteria</taxon>
        <taxon>Bacillati</taxon>
        <taxon>Actinomycetota</taxon>
        <taxon>Actinomycetes</taxon>
        <taxon>Mycobacteriales</taxon>
        <taxon>Corynebacteriaceae</taxon>
        <taxon>Corynebacterium</taxon>
    </lineage>
</organism>
<name>A0A0X2NRM3_9CORY</name>